<protein>
    <submittedName>
        <fullName evidence="3">Uncharacterized protein</fullName>
    </submittedName>
</protein>
<evidence type="ECO:0000313" key="4">
    <source>
        <dbReference type="Proteomes" id="UP000007113"/>
    </source>
</evidence>
<dbReference type="HOGENOM" id="CLU_1935079_0_0_0"/>
<keyword evidence="2" id="KW-1133">Transmembrane helix</keyword>
<feature type="region of interest" description="Disordered" evidence="1">
    <location>
        <begin position="22"/>
        <end position="49"/>
    </location>
</feature>
<reference evidence="3 4" key="1">
    <citation type="submission" date="2011-11" db="EMBL/GenBank/DDBJ databases">
        <title>Complete sequence of Granulicella mallensis MP5ACTX8.</title>
        <authorList>
            <consortium name="US DOE Joint Genome Institute"/>
            <person name="Lucas S."/>
            <person name="Copeland A."/>
            <person name="Lapidus A."/>
            <person name="Cheng J.-F."/>
            <person name="Goodwin L."/>
            <person name="Pitluck S."/>
            <person name="Peters L."/>
            <person name="Lu M."/>
            <person name="Detter J.C."/>
            <person name="Han C."/>
            <person name="Tapia R."/>
            <person name="Land M."/>
            <person name="Hauser L."/>
            <person name="Kyrpides N."/>
            <person name="Ivanova N."/>
            <person name="Mikhailova N."/>
            <person name="Pagani I."/>
            <person name="Rawat S."/>
            <person name="Mannisto M."/>
            <person name="Haggblom M."/>
            <person name="Woyke T."/>
        </authorList>
    </citation>
    <scope>NUCLEOTIDE SEQUENCE [LARGE SCALE GENOMIC DNA]</scope>
    <source>
        <strain evidence="4">ATCC BAA-1857 / DSM 23137 / MP5ACTX8</strain>
    </source>
</reference>
<gene>
    <name evidence="3" type="ordered locus">AciX8_0899</name>
</gene>
<sequence>MMADSGAGGILAAKGISTIHDGTSNSRGAAKGLDHKHTSSAGQGIWKNGEDERKDSRFKLIVAIEQWICLVLGIVCIVSGVWGTFLEANQNVSLAYLAWLGSAYVPTLRLTAAGCLVMGLVLVRRGVTRS</sequence>
<organism evidence="3 4">
    <name type="scientific">Granulicella mallensis (strain ATCC BAA-1857 / DSM 23137 / MP5ACTX8)</name>
    <dbReference type="NCBI Taxonomy" id="682795"/>
    <lineage>
        <taxon>Bacteria</taxon>
        <taxon>Pseudomonadati</taxon>
        <taxon>Acidobacteriota</taxon>
        <taxon>Terriglobia</taxon>
        <taxon>Terriglobales</taxon>
        <taxon>Acidobacteriaceae</taxon>
        <taxon>Granulicella</taxon>
    </lineage>
</organism>
<evidence type="ECO:0000256" key="2">
    <source>
        <dbReference type="SAM" id="Phobius"/>
    </source>
</evidence>
<dbReference type="AlphaFoldDB" id="G8NTL6"/>
<keyword evidence="2" id="KW-0812">Transmembrane</keyword>
<keyword evidence="4" id="KW-1185">Reference proteome</keyword>
<feature type="transmembrane region" description="Helical" evidence="2">
    <location>
        <begin position="60"/>
        <end position="83"/>
    </location>
</feature>
<evidence type="ECO:0000256" key="1">
    <source>
        <dbReference type="SAM" id="MobiDB-lite"/>
    </source>
</evidence>
<feature type="transmembrane region" description="Helical" evidence="2">
    <location>
        <begin position="103"/>
        <end position="123"/>
    </location>
</feature>
<proteinExistence type="predicted"/>
<accession>G8NTL6</accession>
<dbReference type="EMBL" id="CP003130">
    <property type="protein sequence ID" value="AEU35248.1"/>
    <property type="molecule type" value="Genomic_DNA"/>
</dbReference>
<evidence type="ECO:0000313" key="3">
    <source>
        <dbReference type="EMBL" id="AEU35248.1"/>
    </source>
</evidence>
<dbReference type="RefSeq" id="WP_014264130.1">
    <property type="nucleotide sequence ID" value="NC_016631.1"/>
</dbReference>
<keyword evidence="2" id="KW-0472">Membrane</keyword>
<dbReference type="STRING" id="682795.AciX8_0899"/>
<dbReference type="KEGG" id="gma:AciX8_0899"/>
<name>G8NTL6_GRAMM</name>
<dbReference type="OrthoDB" id="9914519at2"/>
<dbReference type="Proteomes" id="UP000007113">
    <property type="component" value="Chromosome"/>
</dbReference>